<keyword evidence="2" id="KW-1185">Reference proteome</keyword>
<accession>A0A369VZY4</accession>
<reference evidence="1 2" key="1">
    <citation type="submission" date="2018-07" db="EMBL/GenBank/DDBJ databases">
        <title>a novel species of Sphingomonas isolated from the rhizosphere soil of Araceae plant.</title>
        <authorList>
            <person name="Zhiyong W."/>
            <person name="Qinglan Z."/>
            <person name="Zhiwei F."/>
            <person name="Ding X."/>
            <person name="Gejiao W."/>
            <person name="Shixue Z."/>
        </authorList>
    </citation>
    <scope>NUCLEOTIDE SEQUENCE [LARGE SCALE GENOMIC DNA]</scope>
    <source>
        <strain evidence="1 2">WZY 27</strain>
    </source>
</reference>
<dbReference type="Pfam" id="PF12635">
    <property type="entry name" value="DUF3780"/>
    <property type="match status" value="1"/>
</dbReference>
<organism evidence="1 2">
    <name type="scientific">Sphingomonas aracearum</name>
    <dbReference type="NCBI Taxonomy" id="2283317"/>
    <lineage>
        <taxon>Bacteria</taxon>
        <taxon>Pseudomonadati</taxon>
        <taxon>Pseudomonadota</taxon>
        <taxon>Alphaproteobacteria</taxon>
        <taxon>Sphingomonadales</taxon>
        <taxon>Sphingomonadaceae</taxon>
        <taxon>Sphingomonas</taxon>
    </lineage>
</organism>
<name>A0A369VZY4_9SPHN</name>
<evidence type="ECO:0000313" key="1">
    <source>
        <dbReference type="EMBL" id="RDE06622.1"/>
    </source>
</evidence>
<dbReference type="AlphaFoldDB" id="A0A369VZY4"/>
<sequence length="171" mass="19449">MDPQRFVVQIPQNAREPVVLVEDFGLAGPQYDANTNTRSDRVVRCRLDQKRWRQIATPLKTAFNERLRSRKMAAGKWTTGDNPVHRLLGREMCVLAWAIESCDADLVSSAIDAWIGLRPEERWWLYSMAVHATGRAEDIDKGWRKAIRIGLTEGAGAVDADNKRQISFEDL</sequence>
<gene>
    <name evidence="1" type="ORF">DVW87_02660</name>
</gene>
<dbReference type="InterPro" id="IPR024220">
    <property type="entry name" value="DUF3780"/>
</dbReference>
<evidence type="ECO:0000313" key="2">
    <source>
        <dbReference type="Proteomes" id="UP000253918"/>
    </source>
</evidence>
<proteinExistence type="predicted"/>
<protein>
    <submittedName>
        <fullName evidence="1">DUF3780 domain-containing protein</fullName>
    </submittedName>
</protein>
<comment type="caution">
    <text evidence="1">The sequence shown here is derived from an EMBL/GenBank/DDBJ whole genome shotgun (WGS) entry which is preliminary data.</text>
</comment>
<dbReference type="EMBL" id="QQNB01000001">
    <property type="protein sequence ID" value="RDE06622.1"/>
    <property type="molecule type" value="Genomic_DNA"/>
</dbReference>
<dbReference type="Proteomes" id="UP000253918">
    <property type="component" value="Unassembled WGS sequence"/>
</dbReference>